<dbReference type="Pfam" id="PF00881">
    <property type="entry name" value="Nitroreductase"/>
    <property type="match status" value="2"/>
</dbReference>
<dbReference type="PANTHER" id="PTHR43745">
    <property type="entry name" value="NITROREDUCTASE MJ1384-RELATED"/>
    <property type="match status" value="1"/>
</dbReference>
<dbReference type="InterPro" id="IPR052544">
    <property type="entry name" value="Bacteriocin_Proc_Enz"/>
</dbReference>
<dbReference type="SUPFAM" id="SSF55469">
    <property type="entry name" value="FMN-dependent nitroreductase-like"/>
    <property type="match status" value="2"/>
</dbReference>
<feature type="domain" description="Nitroreductase" evidence="1">
    <location>
        <begin position="64"/>
        <end position="237"/>
    </location>
</feature>
<gene>
    <name evidence="2" type="ORF">GBAR_LOCUS7197</name>
</gene>
<dbReference type="InterPro" id="IPR000415">
    <property type="entry name" value="Nitroreductase-like"/>
</dbReference>
<dbReference type="InterPro" id="IPR029479">
    <property type="entry name" value="Nitroreductase"/>
</dbReference>
<dbReference type="EMBL" id="CASHTH010001078">
    <property type="protein sequence ID" value="CAI8011066.1"/>
    <property type="molecule type" value="Genomic_DNA"/>
</dbReference>
<dbReference type="Gene3D" id="3.40.109.10">
    <property type="entry name" value="NADH Oxidase"/>
    <property type="match status" value="2"/>
</dbReference>
<feature type="domain" description="Nitroreductase" evidence="1">
    <location>
        <begin position="312"/>
        <end position="459"/>
    </location>
</feature>
<dbReference type="NCBIfam" id="TIGR03605">
    <property type="entry name" value="antibiot_sagB"/>
    <property type="match status" value="1"/>
</dbReference>
<evidence type="ECO:0000313" key="2">
    <source>
        <dbReference type="EMBL" id="CAI8011066.1"/>
    </source>
</evidence>
<proteinExistence type="predicted"/>
<comment type="caution">
    <text evidence="2">The sequence shown here is derived from an EMBL/GenBank/DDBJ whole genome shotgun (WGS) entry which is preliminary data.</text>
</comment>
<dbReference type="GO" id="GO:0140616">
    <property type="term" value="F:iodotyrosine deiodinase activity"/>
    <property type="evidence" value="ECO:0007669"/>
    <property type="project" value="UniProtKB-ARBA"/>
</dbReference>
<evidence type="ECO:0000313" key="3">
    <source>
        <dbReference type="Proteomes" id="UP001174909"/>
    </source>
</evidence>
<protein>
    <submittedName>
        <fullName evidence="2">Nitroreductase MJ1384</fullName>
    </submittedName>
</protein>
<dbReference type="Proteomes" id="UP001174909">
    <property type="component" value="Unassembled WGS sequence"/>
</dbReference>
<reference evidence="2" key="1">
    <citation type="submission" date="2023-03" db="EMBL/GenBank/DDBJ databases">
        <authorList>
            <person name="Steffen K."/>
            <person name="Cardenas P."/>
        </authorList>
    </citation>
    <scope>NUCLEOTIDE SEQUENCE</scope>
</reference>
<dbReference type="CDD" id="cd02142">
    <property type="entry name" value="McbC_SagB-like_oxidoreductase"/>
    <property type="match status" value="2"/>
</dbReference>
<sequence>MPNSDTSAALSFHDATKLNYISLSTKPPLYKSYPGLPTVALPAEMPSPEAPTLPAVGGVMSESPDPLDLAAVAQLLHYSAGLIRRSTLRTAGEVHYRAAASAGALYPIELYVVCGDLPGLAAGLYHYSPSGNSLSLLRSGNFRGNLAAATAGHPSVADAPATIVCSSVFWRSAWKYRERGYRYCYWDNGTILANMTATANALGLSAEIVAGFVDSEVDALLGLESSSEATFCLVPIGNGSPTPPAVSPLDAVDAGVLGVERRTEYPETSTLHAGSVLANTSDVARWQNSAHVRKDSANAKEGPDSALLGATIAHRGSTRRFAREAMPTGRLEALLAACTSPVPADYGGGLIDTYLIVNAAEGISPGTYFYSPEEGQLQLLAEGEFREEAGHLCFEQALGADASAVAYFMADLDSILSRFGNRGYRIAQLEAGIMGGRMYLATHSMGLGATGMTFYDEAVTAFFSPHAAGKSLMFLVGLGITHERNQVHPFRSRIGILKDSLARGAGAQGRDVPDWLYA</sequence>
<name>A0AA35WBF7_GEOBA</name>
<dbReference type="InterPro" id="IPR020051">
    <property type="entry name" value="SagB-type_dehydrogenase"/>
</dbReference>
<dbReference type="PANTHER" id="PTHR43745:SF2">
    <property type="entry name" value="NITROREDUCTASE MJ1384-RELATED"/>
    <property type="match status" value="1"/>
</dbReference>
<dbReference type="AlphaFoldDB" id="A0AA35WBF7"/>
<keyword evidence="3" id="KW-1185">Reference proteome</keyword>
<evidence type="ECO:0000259" key="1">
    <source>
        <dbReference type="Pfam" id="PF00881"/>
    </source>
</evidence>
<organism evidence="2 3">
    <name type="scientific">Geodia barretti</name>
    <name type="common">Barrett's horny sponge</name>
    <dbReference type="NCBI Taxonomy" id="519541"/>
    <lineage>
        <taxon>Eukaryota</taxon>
        <taxon>Metazoa</taxon>
        <taxon>Porifera</taxon>
        <taxon>Demospongiae</taxon>
        <taxon>Heteroscleromorpha</taxon>
        <taxon>Tetractinellida</taxon>
        <taxon>Astrophorina</taxon>
        <taxon>Geodiidae</taxon>
        <taxon>Geodia</taxon>
    </lineage>
</organism>
<accession>A0AA35WBF7</accession>